<dbReference type="OrthoDB" id="526228at2759"/>
<feature type="region of interest" description="Disordered" evidence="1">
    <location>
        <begin position="73"/>
        <end position="238"/>
    </location>
</feature>
<evidence type="ECO:0000313" key="5">
    <source>
        <dbReference type="Proteomes" id="UP000612055"/>
    </source>
</evidence>
<dbReference type="InterPro" id="IPR000863">
    <property type="entry name" value="Sulfotransferase_dom"/>
</dbReference>
<evidence type="ECO:0000259" key="3">
    <source>
        <dbReference type="Pfam" id="PF00685"/>
    </source>
</evidence>
<protein>
    <recommendedName>
        <fullName evidence="3">Sulfotransferase domain-containing protein</fullName>
    </recommendedName>
</protein>
<dbReference type="Gene3D" id="3.40.50.300">
    <property type="entry name" value="P-loop containing nucleotide triphosphate hydrolases"/>
    <property type="match status" value="1"/>
</dbReference>
<dbReference type="AlphaFoldDB" id="A0A835YGH6"/>
<feature type="compositionally biased region" description="Basic residues" evidence="1">
    <location>
        <begin position="1"/>
        <end position="12"/>
    </location>
</feature>
<keyword evidence="5" id="KW-1185">Reference proteome</keyword>
<accession>A0A835YGH6</accession>
<feature type="compositionally biased region" description="Low complexity" evidence="1">
    <location>
        <begin position="73"/>
        <end position="96"/>
    </location>
</feature>
<keyword evidence="2" id="KW-0812">Transmembrane</keyword>
<feature type="compositionally biased region" description="Pro residues" evidence="1">
    <location>
        <begin position="138"/>
        <end position="188"/>
    </location>
</feature>
<feature type="compositionally biased region" description="Low complexity" evidence="1">
    <location>
        <begin position="111"/>
        <end position="137"/>
    </location>
</feature>
<reference evidence="4" key="1">
    <citation type="journal article" date="2020" name="bioRxiv">
        <title>Comparative genomics of Chlamydomonas.</title>
        <authorList>
            <person name="Craig R.J."/>
            <person name="Hasan A.R."/>
            <person name="Ness R.W."/>
            <person name="Keightley P.D."/>
        </authorList>
    </citation>
    <scope>NUCLEOTIDE SEQUENCE</scope>
    <source>
        <strain evidence="4">CCAP 11/70</strain>
    </source>
</reference>
<dbReference type="InterPro" id="IPR027417">
    <property type="entry name" value="P-loop_NTPase"/>
</dbReference>
<comment type="caution">
    <text evidence="4">The sequence shown here is derived from an EMBL/GenBank/DDBJ whole genome shotgun (WGS) entry which is preliminary data.</text>
</comment>
<dbReference type="PANTHER" id="PTHR15723">
    <property type="entry name" value="CARBOHYDRATE SULFOTRANSFERASE 15"/>
    <property type="match status" value="1"/>
</dbReference>
<feature type="domain" description="Sulfotransferase" evidence="3">
    <location>
        <begin position="440"/>
        <end position="576"/>
    </location>
</feature>
<organism evidence="4 5">
    <name type="scientific">Edaphochlamys debaryana</name>
    <dbReference type="NCBI Taxonomy" id="47281"/>
    <lineage>
        <taxon>Eukaryota</taxon>
        <taxon>Viridiplantae</taxon>
        <taxon>Chlorophyta</taxon>
        <taxon>core chlorophytes</taxon>
        <taxon>Chlorophyceae</taxon>
        <taxon>CS clade</taxon>
        <taxon>Chlamydomonadales</taxon>
        <taxon>Chlamydomonadales incertae sedis</taxon>
        <taxon>Edaphochlamys</taxon>
    </lineage>
</organism>
<name>A0A835YGH6_9CHLO</name>
<feature type="region of interest" description="Disordered" evidence="1">
    <location>
        <begin position="1"/>
        <end position="20"/>
    </location>
</feature>
<evidence type="ECO:0000256" key="2">
    <source>
        <dbReference type="SAM" id="Phobius"/>
    </source>
</evidence>
<dbReference type="GO" id="GO:0019319">
    <property type="term" value="P:hexose biosynthetic process"/>
    <property type="evidence" value="ECO:0007669"/>
    <property type="project" value="TreeGrafter"/>
</dbReference>
<sequence>MRPHYTHQRRITRPPLHPPPRLSQTTLSLIIFVFLTVTLLAIFKVREHVQGKLQAERVRLPASAAAANVTAEGTATPGAAGPGADPAGSGTAASATVKWDSAGGAAGGGQASTQSATASTTAAAAAPPHAKAVAQAASPPPPSPPPPKAASPPPPSPPPPSPPPPSPPLPSPPPPKPASPHPPSPSPPTAKVDEAILQASSPPSPPPAKPPVVTVAASGPGLMGPPSADKSPGSFKEPTPEQLIRIRNASAILNAELMEQIPAQFDPAFKNPCWTTGDGRFRCLPYFYVTGLFHAGAISLSEKLRLHPDVLTDACSGCQFWGEIDKKMGHYLDHMKEAASQIRTDPSKVLMDSSPSTFSFYWASGGKPHIAFQEAIIPCFQGCSDKANREKIPVGQCMDRECYNMSLARDQERAKLAGIDWRTEAHNPLLVRGVYGARPPKMILLAREPLRRLFSAYHGYPHYHAAAAYGREAIKFGQYAGDMVRAVRACEADYTPLLCATLFEALGAREEAVYFHADQIFRGMYGLYLEIWFRFIPPQHWLVLDADEYFEQPKQTLAKVIDFLGLSKVNDTVLDKMVATHPHKSWTQGQEPMLPATREYLAEFYRPYNSLLAQLTGNPRFEKWNEIARQG</sequence>
<evidence type="ECO:0000256" key="1">
    <source>
        <dbReference type="SAM" id="MobiDB-lite"/>
    </source>
</evidence>
<dbReference type="SUPFAM" id="SSF52540">
    <property type="entry name" value="P-loop containing nucleoside triphosphate hydrolases"/>
    <property type="match status" value="1"/>
</dbReference>
<dbReference type="InterPro" id="IPR052654">
    <property type="entry name" value="CS_Sulfotransferase"/>
</dbReference>
<keyword evidence="2" id="KW-0472">Membrane</keyword>
<feature type="transmembrane region" description="Helical" evidence="2">
    <location>
        <begin position="21"/>
        <end position="43"/>
    </location>
</feature>
<dbReference type="PANTHER" id="PTHR15723:SF0">
    <property type="entry name" value="CARBOHYDRATE SULFOTRANSFERASE 15"/>
    <property type="match status" value="1"/>
</dbReference>
<dbReference type="GO" id="GO:0050659">
    <property type="term" value="F:N-acetylgalactosamine 4-sulfate 6-O-sulfotransferase activity"/>
    <property type="evidence" value="ECO:0007669"/>
    <property type="project" value="TreeGrafter"/>
</dbReference>
<dbReference type="Proteomes" id="UP000612055">
    <property type="component" value="Unassembled WGS sequence"/>
</dbReference>
<proteinExistence type="predicted"/>
<gene>
    <name evidence="4" type="ORF">HYH03_001116</name>
</gene>
<dbReference type="Pfam" id="PF00685">
    <property type="entry name" value="Sulfotransfer_1"/>
    <property type="match status" value="1"/>
</dbReference>
<evidence type="ECO:0000313" key="4">
    <source>
        <dbReference type="EMBL" id="KAG2501322.1"/>
    </source>
</evidence>
<dbReference type="EMBL" id="JAEHOE010000002">
    <property type="protein sequence ID" value="KAG2501322.1"/>
    <property type="molecule type" value="Genomic_DNA"/>
</dbReference>
<keyword evidence="2" id="KW-1133">Transmembrane helix</keyword>